<evidence type="ECO:0008006" key="11">
    <source>
        <dbReference type="Google" id="ProtNLM"/>
    </source>
</evidence>
<evidence type="ECO:0000313" key="9">
    <source>
        <dbReference type="EMBL" id="PJZ24830.1"/>
    </source>
</evidence>
<comment type="similarity">
    <text evidence="7">Belongs to the glycosyltransferase 87 family.</text>
</comment>
<dbReference type="GO" id="GO:0005886">
    <property type="term" value="C:plasma membrane"/>
    <property type="evidence" value="ECO:0007669"/>
    <property type="project" value="UniProtKB-SubCell"/>
</dbReference>
<comment type="caution">
    <text evidence="9">The sequence shown here is derived from an EMBL/GenBank/DDBJ whole genome shotgun (WGS) entry which is preliminary data.</text>
</comment>
<evidence type="ECO:0000256" key="5">
    <source>
        <dbReference type="ARBA" id="ARBA00022989"/>
    </source>
</evidence>
<evidence type="ECO:0000256" key="6">
    <source>
        <dbReference type="ARBA" id="ARBA00023136"/>
    </source>
</evidence>
<evidence type="ECO:0000313" key="10">
    <source>
        <dbReference type="Proteomes" id="UP000232196"/>
    </source>
</evidence>
<feature type="transmembrane region" description="Helical" evidence="8">
    <location>
        <begin position="215"/>
        <end position="233"/>
    </location>
</feature>
<evidence type="ECO:0000256" key="2">
    <source>
        <dbReference type="ARBA" id="ARBA00022475"/>
    </source>
</evidence>
<feature type="transmembrane region" description="Helical" evidence="8">
    <location>
        <begin position="113"/>
        <end position="134"/>
    </location>
</feature>
<sequence>MRIDLKKSGPVLVFFLFLAFLYANGFSRTEQSSDFSDYYEASRNFKQGKDLYSLDALSEVVQEFESGKLKIDQIFDPEVFFRIKAKVENVGSYIYPPTFAFLLIPISGLPFEVASGIFFTINFIALILSLLLIGKLIGREKSFLFLSAVLLLSLRFVENHQNNNQVGFLLLFLILVSVSAQKDWLSGLVLSLAIVIKITPAAFLFYFLYKKRPMVIVYTIIFALGWIALPALYNPEFTWKMNQTWYDLVLDKYLKSPALRAWKNNQSLNSTLAKYFLAYSDLLNQGRFGMPFTTLTVNHVKIISGILSLGIVGPYLYRVYKGASEGFVLSGLFFFSVIFSGISWIHAFVFLLFPTAFALSKLWPEQGEPLLVWEKWKVKLIEYRSATIFISVSILVLLLNRSFIGNIAEEAILMFSFLLYTSLIQYVCTFYSDRIA</sequence>
<evidence type="ECO:0000256" key="8">
    <source>
        <dbReference type="SAM" id="Phobius"/>
    </source>
</evidence>
<protein>
    <recommendedName>
        <fullName evidence="11">DUF2029 domain-containing protein</fullName>
    </recommendedName>
</protein>
<evidence type="ECO:0000256" key="7">
    <source>
        <dbReference type="ARBA" id="ARBA00024033"/>
    </source>
</evidence>
<feature type="transmembrane region" description="Helical" evidence="8">
    <location>
        <begin position="300"/>
        <end position="320"/>
    </location>
</feature>
<dbReference type="GO" id="GO:0016758">
    <property type="term" value="F:hexosyltransferase activity"/>
    <property type="evidence" value="ECO:0007669"/>
    <property type="project" value="InterPro"/>
</dbReference>
<reference evidence="9 10" key="1">
    <citation type="submission" date="2017-07" db="EMBL/GenBank/DDBJ databases">
        <title>Leptospira spp. isolated from tropical soils.</title>
        <authorList>
            <person name="Thibeaux R."/>
            <person name="Iraola G."/>
            <person name="Ferres I."/>
            <person name="Bierque E."/>
            <person name="Girault D."/>
            <person name="Soupe-Gilbert M.-E."/>
            <person name="Picardeau M."/>
            <person name="Goarant C."/>
        </authorList>
    </citation>
    <scope>NUCLEOTIDE SEQUENCE [LARGE SCALE GENOMIC DNA]</scope>
    <source>
        <strain evidence="9 10">MCA1-C-A1</strain>
    </source>
</reference>
<dbReference type="AlphaFoldDB" id="A0A2M9XAV9"/>
<evidence type="ECO:0000256" key="4">
    <source>
        <dbReference type="ARBA" id="ARBA00022692"/>
    </source>
</evidence>
<feature type="transmembrane region" description="Helical" evidence="8">
    <location>
        <begin position="380"/>
        <end position="399"/>
    </location>
</feature>
<dbReference type="EMBL" id="NPDN01000007">
    <property type="protein sequence ID" value="PJZ24830.1"/>
    <property type="molecule type" value="Genomic_DNA"/>
</dbReference>
<feature type="transmembrane region" description="Helical" evidence="8">
    <location>
        <begin position="332"/>
        <end position="359"/>
    </location>
</feature>
<organism evidence="9 10">
    <name type="scientific">Leptospira hartskeerlii</name>
    <dbReference type="NCBI Taxonomy" id="2023177"/>
    <lineage>
        <taxon>Bacteria</taxon>
        <taxon>Pseudomonadati</taxon>
        <taxon>Spirochaetota</taxon>
        <taxon>Spirochaetia</taxon>
        <taxon>Leptospirales</taxon>
        <taxon>Leptospiraceae</taxon>
        <taxon>Leptospira</taxon>
    </lineage>
</organism>
<feature type="transmembrane region" description="Helical" evidence="8">
    <location>
        <begin position="411"/>
        <end position="431"/>
    </location>
</feature>
<keyword evidence="2" id="KW-1003">Cell membrane</keyword>
<gene>
    <name evidence="9" type="ORF">CH357_14720</name>
</gene>
<keyword evidence="3" id="KW-0808">Transferase</keyword>
<proteinExistence type="inferred from homology"/>
<name>A0A2M9XAV9_9LEPT</name>
<comment type="subcellular location">
    <subcellularLocation>
        <location evidence="1">Cell membrane</location>
        <topology evidence="1">Multi-pass membrane protein</topology>
    </subcellularLocation>
</comment>
<dbReference type="InterPro" id="IPR018584">
    <property type="entry name" value="GT87"/>
</dbReference>
<keyword evidence="10" id="KW-1185">Reference proteome</keyword>
<evidence type="ECO:0000256" key="3">
    <source>
        <dbReference type="ARBA" id="ARBA00022679"/>
    </source>
</evidence>
<keyword evidence="4 8" id="KW-0812">Transmembrane</keyword>
<keyword evidence="6 8" id="KW-0472">Membrane</keyword>
<dbReference type="RefSeq" id="WP_100707521.1">
    <property type="nucleotide sequence ID" value="NZ_NPDL01000006.1"/>
</dbReference>
<dbReference type="OrthoDB" id="344834at2"/>
<dbReference type="Pfam" id="PF09594">
    <property type="entry name" value="GT87"/>
    <property type="match status" value="1"/>
</dbReference>
<feature type="transmembrane region" description="Helical" evidence="8">
    <location>
        <begin position="163"/>
        <end position="180"/>
    </location>
</feature>
<keyword evidence="5 8" id="KW-1133">Transmembrane helix</keyword>
<dbReference type="Proteomes" id="UP000232196">
    <property type="component" value="Unassembled WGS sequence"/>
</dbReference>
<evidence type="ECO:0000256" key="1">
    <source>
        <dbReference type="ARBA" id="ARBA00004651"/>
    </source>
</evidence>
<feature type="transmembrane region" description="Helical" evidence="8">
    <location>
        <begin position="187"/>
        <end position="209"/>
    </location>
</feature>
<accession>A0A2M9XAV9</accession>